<protein>
    <submittedName>
        <fullName evidence="1">Uncharacterized protein</fullName>
    </submittedName>
</protein>
<evidence type="ECO:0000313" key="2">
    <source>
        <dbReference type="Proteomes" id="UP001064971"/>
    </source>
</evidence>
<keyword evidence="1" id="KW-0614">Plasmid</keyword>
<dbReference type="Proteomes" id="UP001064971">
    <property type="component" value="Plasmid pDAETH-3"/>
</dbReference>
<name>A0ABN6RNM5_9DEIO</name>
<sequence>MEPGIEVVRGVEEVYLLLLSAHENGLKDGVDDAAGFTQGREETDHLIEVVVPQSEGQFLGVFVGGVHASVYGK</sequence>
<dbReference type="EMBL" id="AP026563">
    <property type="protein sequence ID" value="BDP44509.1"/>
    <property type="molecule type" value="Genomic_DNA"/>
</dbReference>
<proteinExistence type="predicted"/>
<reference evidence="1" key="1">
    <citation type="submission" date="2022-07" db="EMBL/GenBank/DDBJ databases">
        <title>Complete Genome Sequence of the Radioresistant Bacterium Deinococcus aetherius ST0316, Isolated from the Air Dust collected in Lower Stratosphere above Japan.</title>
        <authorList>
            <person name="Satoh K."/>
            <person name="Hagiwara K."/>
            <person name="Katsumata K."/>
            <person name="Kubo A."/>
            <person name="Yokobori S."/>
            <person name="Yamagishi A."/>
            <person name="Oono Y."/>
            <person name="Narumi I."/>
        </authorList>
    </citation>
    <scope>NUCLEOTIDE SEQUENCE</scope>
    <source>
        <strain evidence="1">ST0316</strain>
        <plasmid evidence="1">pDAETH-3</plasmid>
    </source>
</reference>
<gene>
    <name evidence="1" type="ORF">DAETH_44780</name>
</gene>
<keyword evidence="2" id="KW-1185">Reference proteome</keyword>
<evidence type="ECO:0000313" key="1">
    <source>
        <dbReference type="EMBL" id="BDP44509.1"/>
    </source>
</evidence>
<geneLocation type="plasmid" evidence="1 2">
    <name>pDAETH-3</name>
</geneLocation>
<organism evidence="1 2">
    <name type="scientific">Deinococcus aetherius</name>
    <dbReference type="NCBI Taxonomy" id="200252"/>
    <lineage>
        <taxon>Bacteria</taxon>
        <taxon>Thermotogati</taxon>
        <taxon>Deinococcota</taxon>
        <taxon>Deinococci</taxon>
        <taxon>Deinococcales</taxon>
        <taxon>Deinococcaceae</taxon>
        <taxon>Deinococcus</taxon>
    </lineage>
</organism>
<accession>A0ABN6RNM5</accession>